<organism evidence="2 3">
    <name type="scientific">Maridesulfovibrio hydrothermalis AM13 = DSM 14728</name>
    <dbReference type="NCBI Taxonomy" id="1121451"/>
    <lineage>
        <taxon>Bacteria</taxon>
        <taxon>Pseudomonadati</taxon>
        <taxon>Thermodesulfobacteriota</taxon>
        <taxon>Desulfovibrionia</taxon>
        <taxon>Desulfovibrionales</taxon>
        <taxon>Desulfovibrionaceae</taxon>
        <taxon>Maridesulfovibrio</taxon>
    </lineage>
</organism>
<dbReference type="EMBL" id="FO203522">
    <property type="protein sequence ID" value="CCO22264.1"/>
    <property type="molecule type" value="Genomic_DNA"/>
</dbReference>
<keyword evidence="1" id="KW-0812">Transmembrane</keyword>
<reference evidence="2 3" key="1">
    <citation type="submission" date="2012-10" db="EMBL/GenBank/DDBJ databases">
        <authorList>
            <person name="Genoscope - CEA"/>
        </authorList>
    </citation>
    <scope>NUCLEOTIDE SEQUENCE [LARGE SCALE GENOMIC DNA]</scope>
    <source>
        <strain evidence="3">AM13 / DSM 14728</strain>
    </source>
</reference>
<name>L0R6D5_9BACT</name>
<keyword evidence="1" id="KW-1133">Transmembrane helix</keyword>
<keyword evidence="3" id="KW-1185">Reference proteome</keyword>
<feature type="transmembrane region" description="Helical" evidence="1">
    <location>
        <begin position="20"/>
        <end position="40"/>
    </location>
</feature>
<proteinExistence type="predicted"/>
<gene>
    <name evidence="2" type="ORF">DESAM_10283</name>
</gene>
<evidence type="ECO:0000313" key="3">
    <source>
        <dbReference type="Proteomes" id="UP000010808"/>
    </source>
</evidence>
<dbReference type="KEGG" id="dhy:DESAM_10283"/>
<dbReference type="RefSeq" id="WP_015334874.1">
    <property type="nucleotide sequence ID" value="NC_020055.1"/>
</dbReference>
<evidence type="ECO:0000256" key="1">
    <source>
        <dbReference type="SAM" id="Phobius"/>
    </source>
</evidence>
<evidence type="ECO:0000313" key="2">
    <source>
        <dbReference type="EMBL" id="CCO22264.1"/>
    </source>
</evidence>
<protein>
    <submittedName>
        <fullName evidence="2">Uncharacterized protein</fullName>
    </submittedName>
</protein>
<dbReference type="OrthoDB" id="9759544at2"/>
<accession>L0R6D5</accession>
<dbReference type="HOGENOM" id="CLU_2342186_0_0_7"/>
<dbReference type="Proteomes" id="UP000010808">
    <property type="component" value="Chromosome"/>
</dbReference>
<sequence length="97" mass="11329">MQLNEYVDILWNLPMKAKALLFIAAIVLLQFFKICNYLRVPLANKIKDRDGKIYCPKCKRQVHYNKHSQINVLICDECGAFVGRRSLAEMWTLGRKV</sequence>
<dbReference type="AlphaFoldDB" id="L0R6D5"/>
<keyword evidence="1" id="KW-0472">Membrane</keyword>